<dbReference type="PANTHER" id="PTHR24246:SF27">
    <property type="entry name" value="ADENOSINE RECEPTOR, ISOFORM A"/>
    <property type="match status" value="1"/>
</dbReference>
<dbReference type="Pfam" id="PF00001">
    <property type="entry name" value="7tm_1"/>
    <property type="match status" value="1"/>
</dbReference>
<dbReference type="FunCoup" id="A7SUE1">
    <property type="interactions" value="33"/>
</dbReference>
<feature type="transmembrane region" description="Helical" evidence="10">
    <location>
        <begin position="13"/>
        <end position="39"/>
    </location>
</feature>
<dbReference type="eggNOG" id="KOG3656">
    <property type="taxonomic scope" value="Eukaryota"/>
</dbReference>
<evidence type="ECO:0000256" key="1">
    <source>
        <dbReference type="ARBA" id="ARBA00004651"/>
    </source>
</evidence>
<evidence type="ECO:0000256" key="10">
    <source>
        <dbReference type="SAM" id="Phobius"/>
    </source>
</evidence>
<dbReference type="InterPro" id="IPR017452">
    <property type="entry name" value="GPCR_Rhodpsn_7TM"/>
</dbReference>
<organism evidence="12 13">
    <name type="scientific">Nematostella vectensis</name>
    <name type="common">Starlet sea anemone</name>
    <dbReference type="NCBI Taxonomy" id="45351"/>
    <lineage>
        <taxon>Eukaryota</taxon>
        <taxon>Metazoa</taxon>
        <taxon>Cnidaria</taxon>
        <taxon>Anthozoa</taxon>
        <taxon>Hexacorallia</taxon>
        <taxon>Actiniaria</taxon>
        <taxon>Edwardsiidae</taxon>
        <taxon>Nematostella</taxon>
    </lineage>
</organism>
<evidence type="ECO:0000259" key="11">
    <source>
        <dbReference type="PROSITE" id="PS50262"/>
    </source>
</evidence>
<accession>A7SUE1</accession>
<evidence type="ECO:0000313" key="12">
    <source>
        <dbReference type="EMBL" id="EDO32672.1"/>
    </source>
</evidence>
<reference evidence="12 13" key="1">
    <citation type="journal article" date="2007" name="Science">
        <title>Sea anemone genome reveals ancestral eumetazoan gene repertoire and genomic organization.</title>
        <authorList>
            <person name="Putnam N.H."/>
            <person name="Srivastava M."/>
            <person name="Hellsten U."/>
            <person name="Dirks B."/>
            <person name="Chapman J."/>
            <person name="Salamov A."/>
            <person name="Terry A."/>
            <person name="Shapiro H."/>
            <person name="Lindquist E."/>
            <person name="Kapitonov V.V."/>
            <person name="Jurka J."/>
            <person name="Genikhovich G."/>
            <person name="Grigoriev I.V."/>
            <person name="Lucas S.M."/>
            <person name="Steele R.E."/>
            <person name="Finnerty J.R."/>
            <person name="Technau U."/>
            <person name="Martindale M.Q."/>
            <person name="Rokhsar D.S."/>
        </authorList>
    </citation>
    <scope>NUCLEOTIDE SEQUENCE [LARGE SCALE GENOMIC DNA]</scope>
    <source>
        <strain evidence="13">CH2 X CH6</strain>
    </source>
</reference>
<dbReference type="KEGG" id="nve:5503812"/>
<protein>
    <recommendedName>
        <fullName evidence="11">G-protein coupled receptors family 1 profile domain-containing protein</fullName>
    </recommendedName>
</protein>
<comment type="subcellular location">
    <subcellularLocation>
        <location evidence="1">Cell membrane</location>
        <topology evidence="1">Multi-pass membrane protein</topology>
    </subcellularLocation>
</comment>
<dbReference type="STRING" id="45351.A7SUE1"/>
<dbReference type="AlphaFoldDB" id="A7SUE1"/>
<keyword evidence="7" id="KW-0675">Receptor</keyword>
<dbReference type="Gene3D" id="1.20.1070.10">
    <property type="entry name" value="Rhodopsin 7-helix transmembrane proteins"/>
    <property type="match status" value="1"/>
</dbReference>
<dbReference type="Proteomes" id="UP000001593">
    <property type="component" value="Unassembled WGS sequence"/>
</dbReference>
<dbReference type="OMA" id="YVFIDIC"/>
<dbReference type="PRINTS" id="PR00237">
    <property type="entry name" value="GPCRRHODOPSN"/>
</dbReference>
<feature type="non-terminal residue" evidence="12">
    <location>
        <position position="287"/>
    </location>
</feature>
<feature type="domain" description="G-protein coupled receptors family 1 profile" evidence="11">
    <location>
        <begin position="30"/>
        <end position="271"/>
    </location>
</feature>
<dbReference type="PhylomeDB" id="A7SUE1"/>
<keyword evidence="13" id="KW-1185">Reference proteome</keyword>
<feature type="transmembrane region" description="Helical" evidence="10">
    <location>
        <begin position="91"/>
        <end position="114"/>
    </location>
</feature>
<feature type="transmembrane region" description="Helical" evidence="10">
    <location>
        <begin position="134"/>
        <end position="154"/>
    </location>
</feature>
<evidence type="ECO:0000256" key="4">
    <source>
        <dbReference type="ARBA" id="ARBA00022989"/>
    </source>
</evidence>
<evidence type="ECO:0000256" key="6">
    <source>
        <dbReference type="ARBA" id="ARBA00023136"/>
    </source>
</evidence>
<dbReference type="EMBL" id="DS469812">
    <property type="protein sequence ID" value="EDO32672.1"/>
    <property type="molecule type" value="Genomic_DNA"/>
</dbReference>
<keyword evidence="6 10" id="KW-0472">Membrane</keyword>
<evidence type="ECO:0000256" key="9">
    <source>
        <dbReference type="ARBA" id="ARBA00023224"/>
    </source>
</evidence>
<dbReference type="PROSITE" id="PS50262">
    <property type="entry name" value="G_PROTEIN_RECEP_F1_2"/>
    <property type="match status" value="1"/>
</dbReference>
<proteinExistence type="predicted"/>
<evidence type="ECO:0000256" key="3">
    <source>
        <dbReference type="ARBA" id="ARBA00022692"/>
    </source>
</evidence>
<dbReference type="GO" id="GO:0007186">
    <property type="term" value="P:G protein-coupled receptor signaling pathway"/>
    <property type="evidence" value="ECO:0000318"/>
    <property type="project" value="GO_Central"/>
</dbReference>
<dbReference type="InterPro" id="IPR000276">
    <property type="entry name" value="GPCR_Rhodpsn"/>
</dbReference>
<keyword evidence="8" id="KW-0325">Glycoprotein</keyword>
<feature type="transmembrane region" description="Helical" evidence="10">
    <location>
        <begin position="216"/>
        <end position="241"/>
    </location>
</feature>
<gene>
    <name evidence="12" type="ORF">NEMVEDRAFT_v1g132205</name>
</gene>
<keyword evidence="5" id="KW-0297">G-protein coupled receptor</keyword>
<name>A7SUE1_NEMVE</name>
<dbReference type="GO" id="GO:0001609">
    <property type="term" value="F:G protein-coupled adenosine receptor activity"/>
    <property type="evidence" value="ECO:0000318"/>
    <property type="project" value="GO_Central"/>
</dbReference>
<dbReference type="SUPFAM" id="SSF81321">
    <property type="entry name" value="Family A G protein-coupled receptor-like"/>
    <property type="match status" value="1"/>
</dbReference>
<dbReference type="InParanoid" id="A7SUE1"/>
<evidence type="ECO:0000256" key="5">
    <source>
        <dbReference type="ARBA" id="ARBA00023040"/>
    </source>
</evidence>
<sequence length="287" mass="33228">MNNSTSSSLKDSGIVWCILFSVQSIFIVVLNTMTVATFLINRHLRKRSVYLLINLCIADLFVGLISMPFCIYDIGLRSGIFTTVIPKMTFYFLYVFIDICFGLSSVVNLTFIALERMRATVWPIRHHSSRPQMYFYLIVAAWLIPAAIAGWQVVNLKFRNLLLPYWIPHVIILGLLLIIAFSYTVVFVSFKKKIWNGSNFTRSLRTSTSSRRDRKLAVTLFVVTATSCLAWLPFFVLYLIILYTKFTVSYNTIYAFKLLHYSNSFVNPIIFVIKMREFRAAFFSLLR</sequence>
<evidence type="ECO:0000256" key="2">
    <source>
        <dbReference type="ARBA" id="ARBA00022475"/>
    </source>
</evidence>
<feature type="transmembrane region" description="Helical" evidence="10">
    <location>
        <begin position="51"/>
        <end position="71"/>
    </location>
</feature>
<evidence type="ECO:0000313" key="13">
    <source>
        <dbReference type="Proteomes" id="UP000001593"/>
    </source>
</evidence>
<feature type="transmembrane region" description="Helical" evidence="10">
    <location>
        <begin position="166"/>
        <end position="190"/>
    </location>
</feature>
<keyword evidence="3 10" id="KW-0812">Transmembrane</keyword>
<evidence type="ECO:0000256" key="7">
    <source>
        <dbReference type="ARBA" id="ARBA00023170"/>
    </source>
</evidence>
<keyword evidence="2" id="KW-1003">Cell membrane</keyword>
<dbReference type="HOGENOM" id="CLU_009579_16_0_1"/>
<keyword evidence="9" id="KW-0807">Transducer</keyword>
<feature type="transmembrane region" description="Helical" evidence="10">
    <location>
        <begin position="253"/>
        <end position="273"/>
    </location>
</feature>
<dbReference type="PANTHER" id="PTHR24246">
    <property type="entry name" value="OLFACTORY RECEPTOR AND ADENOSINE RECEPTOR"/>
    <property type="match status" value="1"/>
</dbReference>
<keyword evidence="4 10" id="KW-1133">Transmembrane helix</keyword>
<dbReference type="GO" id="GO:0005886">
    <property type="term" value="C:plasma membrane"/>
    <property type="evidence" value="ECO:0000318"/>
    <property type="project" value="GO_Central"/>
</dbReference>
<evidence type="ECO:0000256" key="8">
    <source>
        <dbReference type="ARBA" id="ARBA00023180"/>
    </source>
</evidence>